<dbReference type="Gene3D" id="3.40.800.20">
    <property type="entry name" value="Histone deacetylase domain"/>
    <property type="match status" value="1"/>
</dbReference>
<dbReference type="WBParaSite" id="Pan_g16756.t1">
    <property type="protein sequence ID" value="Pan_g16756.t1"/>
    <property type="gene ID" value="Pan_g16756"/>
</dbReference>
<evidence type="ECO:0000256" key="1">
    <source>
        <dbReference type="ARBA" id="ARBA00048287"/>
    </source>
</evidence>
<dbReference type="GO" id="GO:0141221">
    <property type="term" value="F:histone deacetylase activity, hydrolytic mechanism"/>
    <property type="evidence" value="ECO:0007669"/>
    <property type="project" value="UniProtKB-EC"/>
</dbReference>
<dbReference type="InterPro" id="IPR037138">
    <property type="entry name" value="His_deacetylse_dom_sf"/>
</dbReference>
<reference evidence="4" key="2">
    <citation type="submission" date="2020-10" db="UniProtKB">
        <authorList>
            <consortium name="WormBaseParasite"/>
        </authorList>
    </citation>
    <scope>IDENTIFICATION</scope>
</reference>
<dbReference type="SUPFAM" id="SSF52768">
    <property type="entry name" value="Arginase/deacetylase"/>
    <property type="match status" value="1"/>
</dbReference>
<feature type="domain" description="Histone deacetylase" evidence="2">
    <location>
        <begin position="23"/>
        <end position="295"/>
    </location>
</feature>
<sequence length="503" mass="56632">MAPTFYITDASMLKHRCEWDSTHIEIPERLEGIIERISSTGLETQCTRLPSRLATENEILAVHTRKYYETIKASESMDLDAAEKLCTHFEDLYLNQHSYDSAMLSAGCALTALDAVLKTEDAGCGFCIFNNVAICAKEARKRGVERVLIIDWDVHAGQGTQYCIEGDPGIKLVSIHRYEDGCFWPNLPESGIEQPYSNTINVPLDVPGYGNFEYAAFIDVFVRPIVADYKPELILVSCGYDAGYGDREGEMRVTPAAYGHMTGTLASLGIPLLLLLEGGYFIDALPYHAERTIEALTERKPLNLPLNLPNEMPVLKNNFIDLLFACMRHHINKFPTFKAVFNCAKEANLISSELGTPKYRGTRELEYPFPTRDVYPPFTDLEKFKNEFCNIVLPPYDQPVEKPRLKVHVNSSNDTVYVSLQNDSTKSQIVTFVPSANMKERPKEALFFYYLVYLPLSWSFSLESWDAVLEVLSTVKGDSSLMAPKVTVSREAVTVLNCIFIDI</sequence>
<dbReference type="AlphaFoldDB" id="A0A7E4V5D4"/>
<proteinExistence type="predicted"/>
<protein>
    <submittedName>
        <fullName evidence="4">Hist_deacetyl domain-containing protein</fullName>
    </submittedName>
</protein>
<dbReference type="GO" id="GO:0040029">
    <property type="term" value="P:epigenetic regulation of gene expression"/>
    <property type="evidence" value="ECO:0007669"/>
    <property type="project" value="TreeGrafter"/>
</dbReference>
<dbReference type="PRINTS" id="PR01270">
    <property type="entry name" value="HDASUPER"/>
</dbReference>
<keyword evidence="3" id="KW-1185">Reference proteome</keyword>
<comment type="catalytic activity">
    <reaction evidence="1">
        <text>N(6)-acetyl-L-lysyl-[histone] + H2O = L-lysyl-[histone] + acetate</text>
        <dbReference type="Rhea" id="RHEA:58196"/>
        <dbReference type="Rhea" id="RHEA-COMP:9845"/>
        <dbReference type="Rhea" id="RHEA-COMP:11338"/>
        <dbReference type="ChEBI" id="CHEBI:15377"/>
        <dbReference type="ChEBI" id="CHEBI:29969"/>
        <dbReference type="ChEBI" id="CHEBI:30089"/>
        <dbReference type="ChEBI" id="CHEBI:61930"/>
        <dbReference type="EC" id="3.5.1.98"/>
    </reaction>
</comment>
<reference evidence="3" key="1">
    <citation type="journal article" date="2013" name="Genetics">
        <title>The draft genome and transcriptome of Panagrellus redivivus are shaped by the harsh demands of a free-living lifestyle.</title>
        <authorList>
            <person name="Srinivasan J."/>
            <person name="Dillman A.R."/>
            <person name="Macchietto M.G."/>
            <person name="Heikkinen L."/>
            <person name="Lakso M."/>
            <person name="Fracchia K.M."/>
            <person name="Antoshechkin I."/>
            <person name="Mortazavi A."/>
            <person name="Wong G."/>
            <person name="Sternberg P.W."/>
        </authorList>
    </citation>
    <scope>NUCLEOTIDE SEQUENCE [LARGE SCALE GENOMIC DNA]</scope>
    <source>
        <strain evidence="3">MT8872</strain>
    </source>
</reference>
<evidence type="ECO:0000313" key="4">
    <source>
        <dbReference type="WBParaSite" id="Pan_g16756.t1"/>
    </source>
</evidence>
<organism evidence="3 4">
    <name type="scientific">Panagrellus redivivus</name>
    <name type="common">Microworm</name>
    <dbReference type="NCBI Taxonomy" id="6233"/>
    <lineage>
        <taxon>Eukaryota</taxon>
        <taxon>Metazoa</taxon>
        <taxon>Ecdysozoa</taxon>
        <taxon>Nematoda</taxon>
        <taxon>Chromadorea</taxon>
        <taxon>Rhabditida</taxon>
        <taxon>Tylenchina</taxon>
        <taxon>Panagrolaimomorpha</taxon>
        <taxon>Panagrolaimoidea</taxon>
        <taxon>Panagrolaimidae</taxon>
        <taxon>Panagrellus</taxon>
    </lineage>
</organism>
<dbReference type="GO" id="GO:0000118">
    <property type="term" value="C:histone deacetylase complex"/>
    <property type="evidence" value="ECO:0007669"/>
    <property type="project" value="TreeGrafter"/>
</dbReference>
<accession>A0A7E4V5D4</accession>
<dbReference type="InterPro" id="IPR023696">
    <property type="entry name" value="Ureohydrolase_dom_sf"/>
</dbReference>
<dbReference type="InterPro" id="IPR000286">
    <property type="entry name" value="HDACs"/>
</dbReference>
<evidence type="ECO:0000313" key="3">
    <source>
        <dbReference type="Proteomes" id="UP000492821"/>
    </source>
</evidence>
<dbReference type="PANTHER" id="PTHR10625:SF45">
    <property type="entry name" value="HISTONE DEACETYLASE DOMAIN-CONTAINING PROTEIN"/>
    <property type="match status" value="1"/>
</dbReference>
<name>A0A7E4V5D4_PANRE</name>
<dbReference type="PANTHER" id="PTHR10625">
    <property type="entry name" value="HISTONE DEACETYLASE HDAC1-RELATED"/>
    <property type="match status" value="1"/>
</dbReference>
<dbReference type="InterPro" id="IPR023801">
    <property type="entry name" value="His_deacetylse_dom"/>
</dbReference>
<evidence type="ECO:0000259" key="2">
    <source>
        <dbReference type="Pfam" id="PF00850"/>
    </source>
</evidence>
<dbReference type="Proteomes" id="UP000492821">
    <property type="component" value="Unassembled WGS sequence"/>
</dbReference>
<dbReference type="Pfam" id="PF00850">
    <property type="entry name" value="Hist_deacetyl"/>
    <property type="match status" value="1"/>
</dbReference>